<dbReference type="GeneID" id="95580120"/>
<accession>A0A430AXF5</accession>
<dbReference type="AlphaFoldDB" id="A0A430AXF5"/>
<dbReference type="PANTHER" id="PTHR43194">
    <property type="entry name" value="HYDROLASE ALPHA/BETA FOLD FAMILY"/>
    <property type="match status" value="1"/>
</dbReference>
<proteinExistence type="predicted"/>
<dbReference type="Gene3D" id="3.40.50.1820">
    <property type="entry name" value="alpha/beta hydrolase"/>
    <property type="match status" value="1"/>
</dbReference>
<dbReference type="RefSeq" id="WP_126795029.1">
    <property type="nucleotide sequence ID" value="NZ_CP060720.1"/>
</dbReference>
<dbReference type="OrthoDB" id="53505at2"/>
<evidence type="ECO:0000259" key="1">
    <source>
        <dbReference type="Pfam" id="PF00561"/>
    </source>
</evidence>
<comment type="caution">
    <text evidence="2">The sequence shown here is derived from an EMBL/GenBank/DDBJ whole genome shotgun (WGS) entry which is preliminary data.</text>
</comment>
<dbReference type="PANTHER" id="PTHR43194:SF2">
    <property type="entry name" value="PEROXISOMAL MEMBRANE PROTEIN LPX1"/>
    <property type="match status" value="1"/>
</dbReference>
<dbReference type="SUPFAM" id="SSF53474">
    <property type="entry name" value="alpha/beta-Hydrolases"/>
    <property type="match status" value="1"/>
</dbReference>
<dbReference type="InterPro" id="IPR000073">
    <property type="entry name" value="AB_hydrolase_1"/>
</dbReference>
<sequence>MKTIKKENYTLTYLQKGDTNEPPIMVIGSPIYYPKLFNNEIYKDLNLIFISHIGFTEIAPEKSKHTLQDVVNDIEQIRQKANLESMYLLGHSGHGFMAMAYAEAYPERVNGVILSNLAPTNKKERQDLSITYFEDTASKERKDYFYQEIAKLEDDIKKAPEKRFSSMNIRMQAHGFYDYTYDGAYLWDDLPNNMPALDFLWGEAFAVYDTEHFFKKWQKPVILLLSDYDYLVAPTNLWDDISNTYHVPVIKFDKSGHNPMLEEPQKYHQALKDFIK</sequence>
<feature type="domain" description="AB hydrolase-1" evidence="1">
    <location>
        <begin position="50"/>
        <end position="264"/>
    </location>
</feature>
<reference evidence="2 3" key="1">
    <citation type="submission" date="2017-05" db="EMBL/GenBank/DDBJ databases">
        <title>Vagococcus spp. assemblies.</title>
        <authorList>
            <person name="Gulvik C.A."/>
        </authorList>
    </citation>
    <scope>NUCLEOTIDE SEQUENCE [LARGE SCALE GENOMIC DNA]</scope>
    <source>
        <strain evidence="2 3">SS1714</strain>
    </source>
</reference>
<dbReference type="InterPro" id="IPR050228">
    <property type="entry name" value="Carboxylesterase_BioH"/>
</dbReference>
<dbReference type="Pfam" id="PF00561">
    <property type="entry name" value="Abhydrolase_1"/>
    <property type="match status" value="1"/>
</dbReference>
<dbReference type="EMBL" id="NGKB01000010">
    <property type="protein sequence ID" value="RSU12751.1"/>
    <property type="molecule type" value="Genomic_DNA"/>
</dbReference>
<protein>
    <recommendedName>
        <fullName evidence="1">AB hydrolase-1 domain-containing protein</fullName>
    </recommendedName>
</protein>
<organism evidence="2 3">
    <name type="scientific">Vagococcus carniphilus</name>
    <dbReference type="NCBI Taxonomy" id="218144"/>
    <lineage>
        <taxon>Bacteria</taxon>
        <taxon>Bacillati</taxon>
        <taxon>Bacillota</taxon>
        <taxon>Bacilli</taxon>
        <taxon>Lactobacillales</taxon>
        <taxon>Enterococcaceae</taxon>
        <taxon>Vagococcus</taxon>
    </lineage>
</organism>
<evidence type="ECO:0000313" key="2">
    <source>
        <dbReference type="EMBL" id="RSU12751.1"/>
    </source>
</evidence>
<dbReference type="InterPro" id="IPR029058">
    <property type="entry name" value="AB_hydrolase_fold"/>
</dbReference>
<name>A0A430AXF5_9ENTE</name>
<dbReference type="Proteomes" id="UP000288028">
    <property type="component" value="Unassembled WGS sequence"/>
</dbReference>
<gene>
    <name evidence="2" type="ORF">CBF28_10515</name>
</gene>
<evidence type="ECO:0000313" key="3">
    <source>
        <dbReference type="Proteomes" id="UP000288028"/>
    </source>
</evidence>
<keyword evidence="3" id="KW-1185">Reference proteome</keyword>